<name>A0A6G1IKE9_9PLEO</name>
<feature type="transmembrane region" description="Helical" evidence="2">
    <location>
        <begin position="63"/>
        <end position="83"/>
    </location>
</feature>
<protein>
    <submittedName>
        <fullName evidence="3">Uncharacterized protein</fullName>
    </submittedName>
</protein>
<evidence type="ECO:0000313" key="3">
    <source>
        <dbReference type="EMBL" id="KAF2678421.1"/>
    </source>
</evidence>
<evidence type="ECO:0000256" key="2">
    <source>
        <dbReference type="SAM" id="Phobius"/>
    </source>
</evidence>
<sequence>MVVRLFIPPGEGQHHIVPKRPEPLPANATLYVIVASTALAAANVPIFAAVARRAVPDFRIARTAYFIRSVAVLGPCAAAAGAFTNIHYHRGFTSIVVAETVKDPAPAKLWEKTERYTVEDGCIAGAAAGMLAFLPTLFMRRVRTSWTTRLLGMTNIGASVGIVTSEAYFQYTGERQKALKELERQRRRRSLEFHHIFWNKLLMAKFDPMIQQYVRHNGIFRAYHLPAEVYEAPDKYGIASKPTAEKGESITASATATENDGRFYKVAKDHLENLEALDVEGTKRDVEACRQERQMLLKEAEYMYHELTRRQHLFCTTVHTCEDDKQRQLRELQLLSIAYNRIRTKAEELDRSVLYGTAWLQQKTAMDSNGPPSAWLSRTTLCDPESHDPAVSIAEMQKFQEQFEGEIKQWEALVKSRAPADLENREKYKRDLDDARLMLRAADQVVYEMELKKGGEKGAVEKGVKVGGHAEKGVVEKGVKVGLIADKRGGEKGPKAERNADKRGSEEPGKS</sequence>
<keyword evidence="2" id="KW-0812">Transmembrane</keyword>
<keyword evidence="4" id="KW-1185">Reference proteome</keyword>
<organism evidence="3 4">
    <name type="scientific">Lentithecium fluviatile CBS 122367</name>
    <dbReference type="NCBI Taxonomy" id="1168545"/>
    <lineage>
        <taxon>Eukaryota</taxon>
        <taxon>Fungi</taxon>
        <taxon>Dikarya</taxon>
        <taxon>Ascomycota</taxon>
        <taxon>Pezizomycotina</taxon>
        <taxon>Dothideomycetes</taxon>
        <taxon>Pleosporomycetidae</taxon>
        <taxon>Pleosporales</taxon>
        <taxon>Massarineae</taxon>
        <taxon>Lentitheciaceae</taxon>
        <taxon>Lentithecium</taxon>
    </lineage>
</organism>
<dbReference type="AlphaFoldDB" id="A0A6G1IKE9"/>
<evidence type="ECO:0000256" key="1">
    <source>
        <dbReference type="SAM" id="MobiDB-lite"/>
    </source>
</evidence>
<dbReference type="EMBL" id="MU005612">
    <property type="protein sequence ID" value="KAF2678421.1"/>
    <property type="molecule type" value="Genomic_DNA"/>
</dbReference>
<feature type="transmembrane region" description="Helical" evidence="2">
    <location>
        <begin position="116"/>
        <end position="138"/>
    </location>
</feature>
<feature type="transmembrane region" description="Helical" evidence="2">
    <location>
        <begin position="28"/>
        <end position="51"/>
    </location>
</feature>
<evidence type="ECO:0000313" key="4">
    <source>
        <dbReference type="Proteomes" id="UP000799291"/>
    </source>
</evidence>
<keyword evidence="2" id="KW-0472">Membrane</keyword>
<proteinExistence type="predicted"/>
<dbReference type="Proteomes" id="UP000799291">
    <property type="component" value="Unassembled WGS sequence"/>
</dbReference>
<accession>A0A6G1IKE9</accession>
<feature type="region of interest" description="Disordered" evidence="1">
    <location>
        <begin position="484"/>
        <end position="511"/>
    </location>
</feature>
<feature type="transmembrane region" description="Helical" evidence="2">
    <location>
        <begin position="150"/>
        <end position="171"/>
    </location>
</feature>
<reference evidence="3" key="1">
    <citation type="journal article" date="2020" name="Stud. Mycol.">
        <title>101 Dothideomycetes genomes: a test case for predicting lifestyles and emergence of pathogens.</title>
        <authorList>
            <person name="Haridas S."/>
            <person name="Albert R."/>
            <person name="Binder M."/>
            <person name="Bloem J."/>
            <person name="Labutti K."/>
            <person name="Salamov A."/>
            <person name="Andreopoulos B."/>
            <person name="Baker S."/>
            <person name="Barry K."/>
            <person name="Bills G."/>
            <person name="Bluhm B."/>
            <person name="Cannon C."/>
            <person name="Castanera R."/>
            <person name="Culley D."/>
            <person name="Daum C."/>
            <person name="Ezra D."/>
            <person name="Gonzalez J."/>
            <person name="Henrissat B."/>
            <person name="Kuo A."/>
            <person name="Liang C."/>
            <person name="Lipzen A."/>
            <person name="Lutzoni F."/>
            <person name="Magnuson J."/>
            <person name="Mondo S."/>
            <person name="Nolan M."/>
            <person name="Ohm R."/>
            <person name="Pangilinan J."/>
            <person name="Park H.-J."/>
            <person name="Ramirez L."/>
            <person name="Alfaro M."/>
            <person name="Sun H."/>
            <person name="Tritt A."/>
            <person name="Yoshinaga Y."/>
            <person name="Zwiers L.-H."/>
            <person name="Turgeon B."/>
            <person name="Goodwin S."/>
            <person name="Spatafora J."/>
            <person name="Crous P."/>
            <person name="Grigoriev I."/>
        </authorList>
    </citation>
    <scope>NUCLEOTIDE SEQUENCE</scope>
    <source>
        <strain evidence="3">CBS 122367</strain>
    </source>
</reference>
<gene>
    <name evidence="3" type="ORF">K458DRAFT_423120</name>
</gene>
<dbReference type="OrthoDB" id="3776879at2759"/>
<keyword evidence="2" id="KW-1133">Transmembrane helix</keyword>